<dbReference type="Proteomes" id="UP001275932">
    <property type="component" value="Unassembled WGS sequence"/>
</dbReference>
<dbReference type="CDD" id="cd04179">
    <property type="entry name" value="DPM_DPG-synthase_like"/>
    <property type="match status" value="1"/>
</dbReference>
<feature type="domain" description="Glycosyltransferase 2-like" evidence="1">
    <location>
        <begin position="6"/>
        <end position="128"/>
    </location>
</feature>
<comment type="caution">
    <text evidence="2">The sequence shown here is derived from an EMBL/GenBank/DDBJ whole genome shotgun (WGS) entry which is preliminary data.</text>
</comment>
<evidence type="ECO:0000259" key="1">
    <source>
        <dbReference type="Pfam" id="PF00535"/>
    </source>
</evidence>
<dbReference type="RefSeq" id="WP_370396893.1">
    <property type="nucleotide sequence ID" value="NZ_JALBUT010000004.1"/>
</dbReference>
<dbReference type="InterPro" id="IPR029044">
    <property type="entry name" value="Nucleotide-diphossugar_trans"/>
</dbReference>
<evidence type="ECO:0000313" key="2">
    <source>
        <dbReference type="EMBL" id="MDX8415445.1"/>
    </source>
</evidence>
<dbReference type="PANTHER" id="PTHR10859:SF91">
    <property type="entry name" value="DOLICHYL-PHOSPHATE BETA-GLUCOSYLTRANSFERASE"/>
    <property type="match status" value="1"/>
</dbReference>
<gene>
    <name evidence="2" type="ORF">MOX91_04525</name>
</gene>
<accession>A0ABU4WFU7</accession>
<reference evidence="2 3" key="1">
    <citation type="submission" date="2022-03" db="EMBL/GenBank/DDBJ databases">
        <title>Novel taxa within the pig intestine.</title>
        <authorList>
            <person name="Wylensek D."/>
            <person name="Bishof K."/>
            <person name="Afrizal A."/>
            <person name="Clavel T."/>
        </authorList>
    </citation>
    <scope>NUCLEOTIDE SEQUENCE [LARGE SCALE GENOMIC DNA]</scope>
    <source>
        <strain evidence="2 3">CLA-KB-P66</strain>
    </source>
</reference>
<protein>
    <submittedName>
        <fullName evidence="2">Glycosyltransferase family 2 protein</fullName>
    </submittedName>
</protein>
<organism evidence="2 3">
    <name type="scientific">Intestinicryptomonas porci</name>
    <dbReference type="NCBI Taxonomy" id="2926320"/>
    <lineage>
        <taxon>Bacteria</taxon>
        <taxon>Pseudomonadati</taxon>
        <taxon>Verrucomicrobiota</taxon>
        <taxon>Opitutia</taxon>
        <taxon>Opitutales</taxon>
        <taxon>Intestinicryptomonaceae</taxon>
        <taxon>Intestinicryptomonas</taxon>
    </lineage>
</organism>
<sequence length="241" mass="26905">MHNLAIVVPIFNHAEQFKEFLPKLLSLGAPVILVDDGSREANEIESLAKENGLIFAKNEKNLGKGAAFCRGAEKARELGFTHVFQIDADGQHGIGSFEDFKKASVENPDAVINGCPVYENAPASRFYGRKITNFWVALEVPGVKIRDAMCGFRIYPLKKVSEVMHSLKFARMGFDIEIIVRLARAGCQIINMDVAVKYPENGASNFRMIKDNASISALHALLCAEGIFKFLKEKIFIWKRR</sequence>
<name>A0ABU4WFU7_9BACT</name>
<evidence type="ECO:0000313" key="3">
    <source>
        <dbReference type="Proteomes" id="UP001275932"/>
    </source>
</evidence>
<dbReference type="Gene3D" id="3.90.550.10">
    <property type="entry name" value="Spore Coat Polysaccharide Biosynthesis Protein SpsA, Chain A"/>
    <property type="match status" value="1"/>
</dbReference>
<dbReference type="Pfam" id="PF00535">
    <property type="entry name" value="Glycos_transf_2"/>
    <property type="match status" value="1"/>
</dbReference>
<dbReference type="SUPFAM" id="SSF53448">
    <property type="entry name" value="Nucleotide-diphospho-sugar transferases"/>
    <property type="match status" value="1"/>
</dbReference>
<dbReference type="PANTHER" id="PTHR10859">
    <property type="entry name" value="GLYCOSYL TRANSFERASE"/>
    <property type="match status" value="1"/>
</dbReference>
<keyword evidence="3" id="KW-1185">Reference proteome</keyword>
<dbReference type="InterPro" id="IPR001173">
    <property type="entry name" value="Glyco_trans_2-like"/>
</dbReference>
<dbReference type="EMBL" id="JALBUT010000004">
    <property type="protein sequence ID" value="MDX8415445.1"/>
    <property type="molecule type" value="Genomic_DNA"/>
</dbReference>
<proteinExistence type="predicted"/>